<dbReference type="AlphaFoldDB" id="A0A2G5B5Y6"/>
<sequence>MQKALQECANCMRSSSATIVVVVIDSSQSVGILNCLCQLAVALQDPEFFLKSYLLVCCFSTCSHK</sequence>
<protein>
    <submittedName>
        <fullName evidence="1">Uncharacterized protein</fullName>
    </submittedName>
</protein>
<evidence type="ECO:0000313" key="1">
    <source>
        <dbReference type="EMBL" id="PIA14428.1"/>
    </source>
</evidence>
<reference evidence="1 2" key="1">
    <citation type="journal article" date="2015" name="Genome Biol. Evol.">
        <title>Phylogenomic analyses indicate that early fungi evolved digesting cell walls of algal ancestors of land plants.</title>
        <authorList>
            <person name="Chang Y."/>
            <person name="Wang S."/>
            <person name="Sekimoto S."/>
            <person name="Aerts A.L."/>
            <person name="Choi C."/>
            <person name="Clum A."/>
            <person name="LaButti K.M."/>
            <person name="Lindquist E.A."/>
            <person name="Yee Ngan C."/>
            <person name="Ohm R.A."/>
            <person name="Salamov A.A."/>
            <person name="Grigoriev I.V."/>
            <person name="Spatafora J.W."/>
            <person name="Berbee M.L."/>
        </authorList>
    </citation>
    <scope>NUCLEOTIDE SEQUENCE [LARGE SCALE GENOMIC DNA]</scope>
    <source>
        <strain evidence="1 2">NRRL 1564</strain>
    </source>
</reference>
<proteinExistence type="predicted"/>
<dbReference type="Proteomes" id="UP000242474">
    <property type="component" value="Unassembled WGS sequence"/>
</dbReference>
<dbReference type="EMBL" id="KZ303517">
    <property type="protein sequence ID" value="PIA14428.1"/>
    <property type="molecule type" value="Genomic_DNA"/>
</dbReference>
<accession>A0A2G5B5Y6</accession>
<organism evidence="1 2">
    <name type="scientific">Coemansia reversa (strain ATCC 12441 / NRRL 1564)</name>
    <dbReference type="NCBI Taxonomy" id="763665"/>
    <lineage>
        <taxon>Eukaryota</taxon>
        <taxon>Fungi</taxon>
        <taxon>Fungi incertae sedis</taxon>
        <taxon>Zoopagomycota</taxon>
        <taxon>Kickxellomycotina</taxon>
        <taxon>Kickxellomycetes</taxon>
        <taxon>Kickxellales</taxon>
        <taxon>Kickxellaceae</taxon>
        <taxon>Coemansia</taxon>
    </lineage>
</organism>
<keyword evidence="2" id="KW-1185">Reference proteome</keyword>
<gene>
    <name evidence="1" type="ORF">COEREDRAFT_65598</name>
</gene>
<name>A0A2G5B5Y6_COERN</name>
<evidence type="ECO:0000313" key="2">
    <source>
        <dbReference type="Proteomes" id="UP000242474"/>
    </source>
</evidence>